<feature type="region of interest" description="Disordered" evidence="1">
    <location>
        <begin position="1216"/>
        <end position="1275"/>
    </location>
</feature>
<feature type="region of interest" description="Disordered" evidence="1">
    <location>
        <begin position="691"/>
        <end position="728"/>
    </location>
</feature>
<feature type="region of interest" description="Disordered" evidence="1">
    <location>
        <begin position="276"/>
        <end position="316"/>
    </location>
</feature>
<feature type="compositionally biased region" description="Basic and acidic residues" evidence="1">
    <location>
        <begin position="499"/>
        <end position="522"/>
    </location>
</feature>
<feature type="compositionally biased region" description="Basic residues" evidence="1">
    <location>
        <begin position="1"/>
        <end position="10"/>
    </location>
</feature>
<feature type="region of interest" description="Disordered" evidence="1">
    <location>
        <begin position="639"/>
        <end position="677"/>
    </location>
</feature>
<dbReference type="Proteomes" id="UP001501274">
    <property type="component" value="Unassembled WGS sequence"/>
</dbReference>
<feature type="region of interest" description="Disordered" evidence="1">
    <location>
        <begin position="1020"/>
        <end position="1041"/>
    </location>
</feature>
<evidence type="ECO:0000313" key="3">
    <source>
        <dbReference type="Proteomes" id="UP001501274"/>
    </source>
</evidence>
<feature type="region of interest" description="Disordered" evidence="1">
    <location>
        <begin position="128"/>
        <end position="185"/>
    </location>
</feature>
<feature type="region of interest" description="Disordered" evidence="1">
    <location>
        <begin position="766"/>
        <end position="884"/>
    </location>
</feature>
<accession>A0AAW3C9W9</accession>
<feature type="compositionally biased region" description="Low complexity" evidence="1">
    <location>
        <begin position="668"/>
        <end position="677"/>
    </location>
</feature>
<feature type="compositionally biased region" description="Basic and acidic residues" evidence="1">
    <location>
        <begin position="448"/>
        <end position="462"/>
    </location>
</feature>
<feature type="region of interest" description="Disordered" evidence="1">
    <location>
        <begin position="919"/>
        <end position="966"/>
    </location>
</feature>
<gene>
    <name evidence="2" type="ORF">Q4I28_000855</name>
</gene>
<protein>
    <submittedName>
        <fullName evidence="2">Uncharacterized protein</fullName>
    </submittedName>
</protein>
<comment type="caution">
    <text evidence="2">The sequence shown here is derived from an EMBL/GenBank/DDBJ whole genome shotgun (WGS) entry which is preliminary data.</text>
</comment>
<name>A0AAW3C9W9_9TRYP</name>
<evidence type="ECO:0000313" key="2">
    <source>
        <dbReference type="EMBL" id="KAL0530300.1"/>
    </source>
</evidence>
<dbReference type="EMBL" id="JBAMZN010000005">
    <property type="protein sequence ID" value="KAL0530300.1"/>
    <property type="molecule type" value="Genomic_DNA"/>
</dbReference>
<feature type="compositionally biased region" description="Basic residues" evidence="1">
    <location>
        <begin position="1250"/>
        <end position="1260"/>
    </location>
</feature>
<feature type="compositionally biased region" description="Basic and acidic residues" evidence="1">
    <location>
        <begin position="700"/>
        <end position="714"/>
    </location>
</feature>
<feature type="region of interest" description="Disordered" evidence="1">
    <location>
        <begin position="1067"/>
        <end position="1141"/>
    </location>
</feature>
<keyword evidence="3" id="KW-1185">Reference proteome</keyword>
<proteinExistence type="predicted"/>
<feature type="compositionally biased region" description="Basic residues" evidence="1">
    <location>
        <begin position="489"/>
        <end position="498"/>
    </location>
</feature>
<dbReference type="AlphaFoldDB" id="A0AAW3C9W9"/>
<feature type="compositionally biased region" description="Low complexity" evidence="1">
    <location>
        <begin position="948"/>
        <end position="961"/>
    </location>
</feature>
<sequence>MQQQQQRRRLCPLSSVSSPTPPSRTGQAEVNNDGGRVAGKHNASDMHCGYGAPHADEEHVIQASTYALWEQLYAPSRVPLTVERLLYLRLSAKGNGENNEDRSRQYCADDLQWAGLLFGEIAAKSDVSAPSVPMVPSTASAMAEPPHESCQKEREEEPQRARKGGMPDGASSVAAKPTEQGASAEVGQVPVPTALRAPCAFSDSPLDVHPGWKVDAAALVQVPPQLKEQHHQESLANSTKAAEPAQLHVAQTCTNAQSVTGVGGGQVSIPRRAVTPLSHPDTVSASTSVPSLLASVQRPSDSSRGVDHGGGGGGGGTVLLQPCRGCVMPAASPPDLVLPSSTSVVSFPSASPVPAPDAAAVEDRIKKATATPMSLERDDSNDCGDGNVEIEPRDDTCLVEAASAAPAQHMHTRSTPVDAMRAEEEDRRDSPGGDGVCSPPLGHSAFRGGDEEGRGAADDEQAHAVAPQNESAETSGAWEIATTTTTPSRLHHQRHHRSSHDTDPCTEGCRRDNGEGAKHTGGGEEEDDNVGFLSLTTSPLTGAPEQRRSCPVGGSYAKLPTPSPGQIGMLAGTRPALPGSALLCSLKRNEEDGRQLDSPTRHRIATKVSTSISPVTDLDGLVLSPPRRQQMRLQLQRCCPRQPSEGGDMEHSDLTSVPESQSPPPASSAPSLTSLADSGAGVTDELRAGGHAADAAVMRDSPRRETHANNKREAAAATATTKENDAEPWDATALDLPVDEPCSAEADEDNGARCDGGLVASVTVSVMNERVRGDDESEERGVGTPAPMVSVSRQPPSLARPDGGAEPQGVHDEGHVVCGPSSGAKAGSNDGERAARTANAVLASPSSTSPSPPHVNHESFWSPKHSEDPQQRHQQLSLPEVTAARRSVSSMDFRWADEADSVLRRQQQRLRSLQAVRTATLAGSDVRRSPSTNHCSPGDGPRHYVPLSQDGGSVQGSQDGNGARRARLYGGSETSYSVSPQPQEPRAYNYSEKLVMRSEATRVETVASRTDGSGIATELREVVSSSHRSGKSEELACLSSSRSDEKLAAVAAATAIDDAPVLRTDRLLQQQQQQSSPRHAGVKRQRENHGGNDDSSDAARARRSPAPSCVPVYNQTTKEKGDCGGDGQPVQHRHRADDRVRGRQRLRGDVVVTTTTRMISSPSPANVFALPRTITADPAAPIAAPSFTTMTTPLAGPSLSRLRTITVNSVDAPSAAQAQKTAKGKSTRVGVASSAIITAPPLSRKNASSRAHKNAPRAARRPPSLVALKKQRETE</sequence>
<evidence type="ECO:0000256" key="1">
    <source>
        <dbReference type="SAM" id="MobiDB-lite"/>
    </source>
</evidence>
<feature type="compositionally biased region" description="Polar residues" evidence="1">
    <location>
        <begin position="281"/>
        <end position="290"/>
    </location>
</feature>
<feature type="region of interest" description="Disordered" evidence="1">
    <location>
        <begin position="1"/>
        <end position="42"/>
    </location>
</feature>
<reference evidence="2 3" key="1">
    <citation type="submission" date="2024-02" db="EMBL/GenBank/DDBJ databases">
        <title>FIRST GENOME SEQUENCES OF Leishmania (Viannia) shawi, Leishmania (Viannia) lindenbergi AND Leishmania (Viannia) utingensis.</title>
        <authorList>
            <person name="Resadore F."/>
            <person name="Custodio M.G.F."/>
            <person name="Boite M.C."/>
            <person name="Cupolillo E."/>
            <person name="Ferreira G.E.M."/>
        </authorList>
    </citation>
    <scope>NUCLEOTIDE SEQUENCE [LARGE SCALE GENOMIC DNA]</scope>
    <source>
        <strain evidence="2 3">MDAS/BR/1979/M5533</strain>
    </source>
</reference>
<feature type="region of interest" description="Disordered" evidence="1">
    <location>
        <begin position="404"/>
        <end position="530"/>
    </location>
</feature>
<organism evidence="2 3">
    <name type="scientific">Leishmania naiffi</name>
    <dbReference type="NCBI Taxonomy" id="5678"/>
    <lineage>
        <taxon>Eukaryota</taxon>
        <taxon>Discoba</taxon>
        <taxon>Euglenozoa</taxon>
        <taxon>Kinetoplastea</taxon>
        <taxon>Metakinetoplastina</taxon>
        <taxon>Trypanosomatida</taxon>
        <taxon>Trypanosomatidae</taxon>
        <taxon>Leishmaniinae</taxon>
        <taxon>Leishmania</taxon>
        <taxon>Leishmania naiffi species complex</taxon>
    </lineage>
</organism>
<feature type="compositionally biased region" description="Basic and acidic residues" evidence="1">
    <location>
        <begin position="420"/>
        <end position="431"/>
    </location>
</feature>
<feature type="compositionally biased region" description="Basic and acidic residues" evidence="1">
    <location>
        <begin position="145"/>
        <end position="160"/>
    </location>
</feature>
<feature type="compositionally biased region" description="Basic and acidic residues" evidence="1">
    <location>
        <begin position="1084"/>
        <end position="1100"/>
    </location>
</feature>